<organism evidence="2 3">
    <name type="scientific">Candidatus Wallbacteria bacterium HGW-Wallbacteria-1</name>
    <dbReference type="NCBI Taxonomy" id="2013854"/>
    <lineage>
        <taxon>Bacteria</taxon>
        <taxon>Candidatus Walliibacteriota</taxon>
    </lineage>
</organism>
<evidence type="ECO:0000313" key="2">
    <source>
        <dbReference type="EMBL" id="PKK89005.1"/>
    </source>
</evidence>
<dbReference type="SUPFAM" id="SSF69304">
    <property type="entry name" value="Tricorn protease N-terminal domain"/>
    <property type="match status" value="1"/>
</dbReference>
<comment type="caution">
    <text evidence="2">The sequence shown here is derived from an EMBL/GenBank/DDBJ whole genome shotgun (WGS) entry which is preliminary data.</text>
</comment>
<dbReference type="Proteomes" id="UP000233256">
    <property type="component" value="Unassembled WGS sequence"/>
</dbReference>
<keyword evidence="1" id="KW-1133">Transmembrane helix</keyword>
<proteinExistence type="predicted"/>
<feature type="transmembrane region" description="Helical" evidence="1">
    <location>
        <begin position="20"/>
        <end position="40"/>
    </location>
</feature>
<dbReference type="Gene3D" id="2.120.10.30">
    <property type="entry name" value="TolB, C-terminal domain"/>
    <property type="match status" value="1"/>
</dbReference>
<dbReference type="AlphaFoldDB" id="A0A2N1PKZ6"/>
<reference evidence="2 3" key="1">
    <citation type="journal article" date="2017" name="ISME J.">
        <title>Potential for microbial H2 and metal transformations associated with novel bacteria and archaea in deep terrestrial subsurface sediments.</title>
        <authorList>
            <person name="Hernsdorf A.W."/>
            <person name="Amano Y."/>
            <person name="Miyakawa K."/>
            <person name="Ise K."/>
            <person name="Suzuki Y."/>
            <person name="Anantharaman K."/>
            <person name="Probst A."/>
            <person name="Burstein D."/>
            <person name="Thomas B.C."/>
            <person name="Banfield J.F."/>
        </authorList>
    </citation>
    <scope>NUCLEOTIDE SEQUENCE [LARGE SCALE GENOMIC DNA]</scope>
    <source>
        <strain evidence="2">HGW-Wallbacteria-1</strain>
    </source>
</reference>
<dbReference type="EMBL" id="PGXC01000028">
    <property type="protein sequence ID" value="PKK89005.1"/>
    <property type="molecule type" value="Genomic_DNA"/>
</dbReference>
<protein>
    <submittedName>
        <fullName evidence="2">Uncharacterized protein</fullName>
    </submittedName>
</protein>
<gene>
    <name evidence="2" type="ORF">CVV64_16405</name>
</gene>
<name>A0A2N1PKZ6_9BACT</name>
<keyword evidence="1" id="KW-0812">Transmembrane</keyword>
<evidence type="ECO:0000256" key="1">
    <source>
        <dbReference type="SAM" id="Phobius"/>
    </source>
</evidence>
<dbReference type="InterPro" id="IPR011042">
    <property type="entry name" value="6-blade_b-propeller_TolB-like"/>
</dbReference>
<sequence>MGREGVFISMISIINDGSRFSTALLCTLILSIFSMLFLHLPLISIASASNADHSPLLASIRHSGGHYLAVLTWNSVSAKYEVARIVSPEGHNAGTPAVHEGVMAFTMEEEGKYDIHIASVDQALDCQFRNVTSHLEGHFSDPGFIDSRQIALSGNVRGRNSLFLLDLDTMECRDLTPDFVNAGQPSALPGLPFIVFTGIASGSPVYNGNTDIYSLDLKDGKIRRITEGNTLICEGHPFLYSACSAKTGEDRGVSPTSSVSPIQIVPRILISAAGGTYSGESFMVTDSNIASIDPFKGELHSVTSGSIFKGAPSFFNEETIYLAMDRAGERNLHVWKDGRSIPLTDGLFIASFCFCPDIRLTGTSAVVAPSSGGSNGH</sequence>
<accession>A0A2N1PKZ6</accession>
<evidence type="ECO:0000313" key="3">
    <source>
        <dbReference type="Proteomes" id="UP000233256"/>
    </source>
</evidence>
<keyword evidence="1" id="KW-0472">Membrane</keyword>